<dbReference type="InterPro" id="IPR016039">
    <property type="entry name" value="Thiolase-like"/>
</dbReference>
<dbReference type="AlphaFoldDB" id="A0ABD5WAG3"/>
<gene>
    <name evidence="3" type="ORF">ACFQL9_03540</name>
</gene>
<accession>A0ABD5WAG3</accession>
<dbReference type="RefSeq" id="WP_284033476.1">
    <property type="nucleotide sequence ID" value="NZ_CP126155.1"/>
</dbReference>
<evidence type="ECO:0000313" key="3">
    <source>
        <dbReference type="EMBL" id="MFC7068703.1"/>
    </source>
</evidence>
<dbReference type="SUPFAM" id="SSF53901">
    <property type="entry name" value="Thiolase-like"/>
    <property type="match status" value="1"/>
</dbReference>
<evidence type="ECO:0000313" key="4">
    <source>
        <dbReference type="Proteomes" id="UP001596461"/>
    </source>
</evidence>
<keyword evidence="1" id="KW-0414">Isoprene biosynthesis</keyword>
<keyword evidence="4" id="KW-1185">Reference proteome</keyword>
<sequence length="326" mass="32996">MTVLLGVSAYVPRSRIAASTIAEAWDGFRARGVEEKRVAGADEDTVTMAVAAAQRAIADADVDRAAIGTLALGTTTPPVDEGDVGVTVSEILGLEASVDVRTATQSTRAGTRALRTAVESTGTAVAVASDAPLGAPDDAVDHAAGAGAVAVVAGDGEVPTDSVEGDRPTVTGTATYGREYPGTRFRRRGAETVETYGAAAYEREAYTSTLAGAYAALSDPPTDVAPTAPDGSLPGRAGRAIDGATVHHLADELGDTGAASPLFGLLAAWEAGADSVAVLGYGDGAGVDAVAIEGTRSVEWRRPASDLTYAEYLRTRGHVLPSGGDR</sequence>
<evidence type="ECO:0000256" key="1">
    <source>
        <dbReference type="ARBA" id="ARBA00023229"/>
    </source>
</evidence>
<organism evidence="3 4">
    <name type="scientific">Halobaculum lipolyticum</name>
    <dbReference type="NCBI Taxonomy" id="3032001"/>
    <lineage>
        <taxon>Archaea</taxon>
        <taxon>Methanobacteriati</taxon>
        <taxon>Methanobacteriota</taxon>
        <taxon>Stenosarchaea group</taxon>
        <taxon>Halobacteria</taxon>
        <taxon>Halobacteriales</taxon>
        <taxon>Haloferacaceae</taxon>
        <taxon>Halobaculum</taxon>
    </lineage>
</organism>
<proteinExistence type="predicted"/>
<protein>
    <recommendedName>
        <fullName evidence="5">Hydroxymethylglutaryl-CoA synthase</fullName>
    </recommendedName>
</protein>
<feature type="region of interest" description="Disordered" evidence="2">
    <location>
        <begin position="157"/>
        <end position="180"/>
    </location>
</feature>
<comment type="caution">
    <text evidence="3">The sequence shown here is derived from an EMBL/GenBank/DDBJ whole genome shotgun (WGS) entry which is preliminary data.</text>
</comment>
<evidence type="ECO:0008006" key="5">
    <source>
        <dbReference type="Google" id="ProtNLM"/>
    </source>
</evidence>
<dbReference type="Gene3D" id="3.40.47.10">
    <property type="match status" value="1"/>
</dbReference>
<evidence type="ECO:0000256" key="2">
    <source>
        <dbReference type="SAM" id="MobiDB-lite"/>
    </source>
</evidence>
<dbReference type="Proteomes" id="UP001596461">
    <property type="component" value="Unassembled WGS sequence"/>
</dbReference>
<dbReference type="GO" id="GO:0008299">
    <property type="term" value="P:isoprenoid biosynthetic process"/>
    <property type="evidence" value="ECO:0007669"/>
    <property type="project" value="UniProtKB-KW"/>
</dbReference>
<dbReference type="GeneID" id="81127101"/>
<reference evidence="3 4" key="1">
    <citation type="journal article" date="2019" name="Int. J. Syst. Evol. Microbiol.">
        <title>The Global Catalogue of Microorganisms (GCM) 10K type strain sequencing project: providing services to taxonomists for standard genome sequencing and annotation.</title>
        <authorList>
            <consortium name="The Broad Institute Genomics Platform"/>
            <consortium name="The Broad Institute Genome Sequencing Center for Infectious Disease"/>
            <person name="Wu L."/>
            <person name="Ma J."/>
        </authorList>
    </citation>
    <scope>NUCLEOTIDE SEQUENCE [LARGE SCALE GENOMIC DNA]</scope>
    <source>
        <strain evidence="3 4">DT31</strain>
    </source>
</reference>
<dbReference type="EMBL" id="JBHTAH010000002">
    <property type="protein sequence ID" value="MFC7068703.1"/>
    <property type="molecule type" value="Genomic_DNA"/>
</dbReference>
<name>A0ABD5WAG3_9EURY</name>